<name>A0ABT1U9E6_9GAMM</name>
<dbReference type="Proteomes" id="UP001524586">
    <property type="component" value="Unassembled WGS sequence"/>
</dbReference>
<keyword evidence="1" id="KW-0808">Transferase</keyword>
<accession>A0ABT1U9E6</accession>
<organism evidence="1 2">
    <name type="scientific">Methylomonas rivi</name>
    <dbReference type="NCBI Taxonomy" id="2952226"/>
    <lineage>
        <taxon>Bacteria</taxon>
        <taxon>Pseudomonadati</taxon>
        <taxon>Pseudomonadota</taxon>
        <taxon>Gammaproteobacteria</taxon>
        <taxon>Methylococcales</taxon>
        <taxon>Methylococcaceae</taxon>
        <taxon>Methylomonas</taxon>
    </lineage>
</organism>
<proteinExistence type="predicted"/>
<evidence type="ECO:0000313" key="1">
    <source>
        <dbReference type="EMBL" id="MCQ8130422.1"/>
    </source>
</evidence>
<comment type="caution">
    <text evidence="1">The sequence shown here is derived from an EMBL/GenBank/DDBJ whole genome shotgun (WGS) entry which is preliminary data.</text>
</comment>
<dbReference type="GO" id="GO:0016301">
    <property type="term" value="F:kinase activity"/>
    <property type="evidence" value="ECO:0007669"/>
    <property type="project" value="UniProtKB-KW"/>
</dbReference>
<protein>
    <submittedName>
        <fullName evidence="1">Histidine kinase</fullName>
    </submittedName>
</protein>
<keyword evidence="2" id="KW-1185">Reference proteome</keyword>
<feature type="non-terminal residue" evidence="1">
    <location>
        <position position="94"/>
    </location>
</feature>
<keyword evidence="1" id="KW-0418">Kinase</keyword>
<sequence>MLHDPDAANRLNQSERFTRAVLDALSKQFCVLDAAATILEVNQPWLDFEQQYNGGRPGLEIGQNYLELLEAGLASDRGGKAFAEGIRAVLSGAS</sequence>
<dbReference type="EMBL" id="JANIBK010000161">
    <property type="protein sequence ID" value="MCQ8130422.1"/>
    <property type="molecule type" value="Genomic_DNA"/>
</dbReference>
<evidence type="ECO:0000313" key="2">
    <source>
        <dbReference type="Proteomes" id="UP001524586"/>
    </source>
</evidence>
<gene>
    <name evidence="1" type="ORF">NP596_18330</name>
</gene>
<reference evidence="1 2" key="1">
    <citation type="submission" date="2022-07" db="EMBL/GenBank/DDBJ databases">
        <title>Methylomonas rivi sp. nov., Methylomonas rosea sp. nov., Methylomonas aureus sp. nov. and Methylomonas subterranea sp. nov., four novel methanotrophs isolated from a freshwater creek and the deep terrestrial subsurface.</title>
        <authorList>
            <person name="Abin C."/>
            <person name="Sankaranarayanan K."/>
            <person name="Garner C."/>
            <person name="Sindelar R."/>
            <person name="Kotary K."/>
            <person name="Garner R."/>
            <person name="Barclay S."/>
            <person name="Lawson P."/>
            <person name="Krumholz L."/>
        </authorList>
    </citation>
    <scope>NUCLEOTIDE SEQUENCE [LARGE SCALE GENOMIC DNA]</scope>
    <source>
        <strain evidence="1 2">WSC-6</strain>
    </source>
</reference>